<keyword evidence="3 6" id="KW-0812">Transmembrane</keyword>
<comment type="subcellular location">
    <subcellularLocation>
        <location evidence="1 6">Cell membrane</location>
        <topology evidence="1 6">Multi-pass membrane protein</topology>
    </subcellularLocation>
</comment>
<evidence type="ECO:0000313" key="8">
    <source>
        <dbReference type="EMBL" id="SNV41224.1"/>
    </source>
</evidence>
<keyword evidence="4 6" id="KW-1133">Transmembrane helix</keyword>
<reference evidence="8 9" key="1">
    <citation type="submission" date="2017-06" db="EMBL/GenBank/DDBJ databases">
        <authorList>
            <consortium name="Pathogen Informatics"/>
        </authorList>
    </citation>
    <scope>NUCLEOTIDE SEQUENCE [LARGE SCALE GENOMIC DNA]</scope>
    <source>
        <strain evidence="8 9">NCTC11291</strain>
    </source>
</reference>
<dbReference type="Pfam" id="PF09335">
    <property type="entry name" value="VTT_dom"/>
    <property type="match status" value="1"/>
</dbReference>
<protein>
    <recommendedName>
        <fullName evidence="6">TVP38/TMEM64 family membrane protein</fullName>
    </recommendedName>
</protein>
<dbReference type="PANTHER" id="PTHR12677:SF49">
    <property type="entry name" value="TVP38_TMEM64 FAMILY MEMBRANE PROTEIN"/>
    <property type="match status" value="1"/>
</dbReference>
<dbReference type="AlphaFoldDB" id="A0A239X5G8"/>
<dbReference type="PANTHER" id="PTHR12677">
    <property type="entry name" value="GOLGI APPARATUS MEMBRANE PROTEIN TVP38-RELATED"/>
    <property type="match status" value="1"/>
</dbReference>
<evidence type="ECO:0000256" key="2">
    <source>
        <dbReference type="ARBA" id="ARBA00022475"/>
    </source>
</evidence>
<feature type="transmembrane region" description="Helical" evidence="6">
    <location>
        <begin position="55"/>
        <end position="74"/>
    </location>
</feature>
<dbReference type="RefSeq" id="WP_095122796.1">
    <property type="nucleotide sequence ID" value="NZ_LT906454.1"/>
</dbReference>
<dbReference type="EMBL" id="LT906454">
    <property type="protein sequence ID" value="SNV41224.1"/>
    <property type="molecule type" value="Genomic_DNA"/>
</dbReference>
<evidence type="ECO:0000256" key="4">
    <source>
        <dbReference type="ARBA" id="ARBA00022989"/>
    </source>
</evidence>
<feature type="transmembrane region" description="Helical" evidence="6">
    <location>
        <begin position="94"/>
        <end position="111"/>
    </location>
</feature>
<proteinExistence type="inferred from homology"/>
<feature type="transmembrane region" description="Helical" evidence="6">
    <location>
        <begin position="143"/>
        <end position="165"/>
    </location>
</feature>
<organism evidence="8 9">
    <name type="scientific">Streptococcus acidominimus</name>
    <dbReference type="NCBI Taxonomy" id="1326"/>
    <lineage>
        <taxon>Bacteria</taxon>
        <taxon>Bacillati</taxon>
        <taxon>Bacillota</taxon>
        <taxon>Bacilli</taxon>
        <taxon>Lactobacillales</taxon>
        <taxon>Streptococcaceae</taxon>
        <taxon>Streptococcus</taxon>
    </lineage>
</organism>
<evidence type="ECO:0000313" key="9">
    <source>
        <dbReference type="Proteomes" id="UP000215144"/>
    </source>
</evidence>
<gene>
    <name evidence="8" type="ORF">SAMEA4504048_01309</name>
</gene>
<feature type="transmembrane region" description="Helical" evidence="6">
    <location>
        <begin position="15"/>
        <end position="35"/>
    </location>
</feature>
<evidence type="ECO:0000256" key="1">
    <source>
        <dbReference type="ARBA" id="ARBA00004651"/>
    </source>
</evidence>
<name>A0A239X5G8_STRAI</name>
<dbReference type="Proteomes" id="UP000215144">
    <property type="component" value="Chromosome 1"/>
</dbReference>
<keyword evidence="2 6" id="KW-1003">Cell membrane</keyword>
<feature type="domain" description="VTT" evidence="7">
    <location>
        <begin position="74"/>
        <end position="190"/>
    </location>
</feature>
<dbReference type="KEGG" id="saco:SAME_01309"/>
<sequence>MEMKYSKRYLLLQKLIRFLGILLVIATGLLIIWLYRIGILNDSNMLKAVVVKYEVLGPLIFIVVQIIQVVFPVIPGGVTTVVGFLVFGWWRGFIYNYIGIIIGSFILFLLVKKFGRKFILLFVKEDTFYSYEKRLESKGFENFFILSMAAPFAPADVMVMITALTNMSVKRFLLIILLAKPFSIVAYSAILIYGGDWAQKWF</sequence>
<dbReference type="InterPro" id="IPR015414">
    <property type="entry name" value="TMEM64"/>
</dbReference>
<evidence type="ECO:0000256" key="3">
    <source>
        <dbReference type="ARBA" id="ARBA00022692"/>
    </source>
</evidence>
<accession>A0A239X5G8</accession>
<evidence type="ECO:0000256" key="5">
    <source>
        <dbReference type="ARBA" id="ARBA00023136"/>
    </source>
</evidence>
<comment type="similarity">
    <text evidence="6">Belongs to the TVP38/TMEM64 family.</text>
</comment>
<evidence type="ECO:0000259" key="7">
    <source>
        <dbReference type="Pfam" id="PF09335"/>
    </source>
</evidence>
<dbReference type="GO" id="GO:0005886">
    <property type="term" value="C:plasma membrane"/>
    <property type="evidence" value="ECO:0007669"/>
    <property type="project" value="UniProtKB-SubCell"/>
</dbReference>
<keyword evidence="5 6" id="KW-0472">Membrane</keyword>
<feature type="transmembrane region" description="Helical" evidence="6">
    <location>
        <begin position="171"/>
        <end position="193"/>
    </location>
</feature>
<dbReference type="OrthoDB" id="371137at2"/>
<evidence type="ECO:0000256" key="6">
    <source>
        <dbReference type="RuleBase" id="RU366058"/>
    </source>
</evidence>
<dbReference type="InterPro" id="IPR032816">
    <property type="entry name" value="VTT_dom"/>
</dbReference>